<gene>
    <name evidence="1" type="ORF">PAC_15131</name>
</gene>
<protein>
    <recommendedName>
        <fullName evidence="3">SprT-like domain-containing protein</fullName>
    </recommendedName>
</protein>
<proteinExistence type="predicted"/>
<sequence length="305" mass="34226">MFPSTSRGSELQSCVQALACTFESGSTTSPGVPQQNIRPFCTNKTHRSFHEDVNSSTLQKKSYIIDDVCESLCNLPDTTGTGKNIKDRLGQMEVRLLQQLLDKADTSLEIRPGGNSQDTRTALQTLAKTYYPIFNKMLFGGLLTDYVANFVAYNIEELRKQDSNSEVVLRDTRGFYQDNTRTIHLNLKPISLSLVATPKQAYIAALIHEMLHAYFWAYACKCANWCYQDQLLQNTFGKTFHEVAWIPCMVAIARVLGRDLNWRVDLGIALSLEAEEEASGYAVPAELLAIWSLYRVNMGGVRVVC</sequence>
<name>A0A1L7XJL1_9HELO</name>
<evidence type="ECO:0000313" key="2">
    <source>
        <dbReference type="Proteomes" id="UP000184330"/>
    </source>
</evidence>
<evidence type="ECO:0000313" key="1">
    <source>
        <dbReference type="EMBL" id="CZR65231.1"/>
    </source>
</evidence>
<dbReference type="OrthoDB" id="5236983at2759"/>
<evidence type="ECO:0008006" key="3">
    <source>
        <dbReference type="Google" id="ProtNLM"/>
    </source>
</evidence>
<organism evidence="1 2">
    <name type="scientific">Phialocephala subalpina</name>
    <dbReference type="NCBI Taxonomy" id="576137"/>
    <lineage>
        <taxon>Eukaryota</taxon>
        <taxon>Fungi</taxon>
        <taxon>Dikarya</taxon>
        <taxon>Ascomycota</taxon>
        <taxon>Pezizomycotina</taxon>
        <taxon>Leotiomycetes</taxon>
        <taxon>Helotiales</taxon>
        <taxon>Mollisiaceae</taxon>
        <taxon>Phialocephala</taxon>
        <taxon>Phialocephala fortinii species complex</taxon>
    </lineage>
</organism>
<dbReference type="AlphaFoldDB" id="A0A1L7XJL1"/>
<reference evidence="1 2" key="1">
    <citation type="submission" date="2016-03" db="EMBL/GenBank/DDBJ databases">
        <authorList>
            <person name="Ploux O."/>
        </authorList>
    </citation>
    <scope>NUCLEOTIDE SEQUENCE [LARGE SCALE GENOMIC DNA]</scope>
    <source>
        <strain evidence="1 2">UAMH 11012</strain>
    </source>
</reference>
<keyword evidence="2" id="KW-1185">Reference proteome</keyword>
<accession>A0A1L7XJL1</accession>
<dbReference type="Proteomes" id="UP000184330">
    <property type="component" value="Unassembled WGS sequence"/>
</dbReference>
<dbReference type="EMBL" id="FJOG01000029">
    <property type="protein sequence ID" value="CZR65231.1"/>
    <property type="molecule type" value="Genomic_DNA"/>
</dbReference>